<evidence type="ECO:0000256" key="1">
    <source>
        <dbReference type="SAM" id="Phobius"/>
    </source>
</evidence>
<evidence type="ECO:0000313" key="3">
    <source>
        <dbReference type="EMBL" id="QRR03264.1"/>
    </source>
</evidence>
<dbReference type="CDD" id="cd03506">
    <property type="entry name" value="Delta6-FADS-like"/>
    <property type="match status" value="1"/>
</dbReference>
<keyword evidence="1" id="KW-1133">Transmembrane helix</keyword>
<feature type="domain" description="Fatty acid desaturase" evidence="2">
    <location>
        <begin position="67"/>
        <end position="340"/>
    </location>
</feature>
<name>A0ABX7IAY0_9BACT</name>
<evidence type="ECO:0000313" key="4">
    <source>
        <dbReference type="Proteomes" id="UP000612680"/>
    </source>
</evidence>
<keyword evidence="1" id="KW-0472">Membrane</keyword>
<feature type="transmembrane region" description="Helical" evidence="1">
    <location>
        <begin position="206"/>
        <end position="229"/>
    </location>
</feature>
<sequence length="369" mass="42234">MSNTEKIKFAAPVKSQFFPTLKKRVDQYFVENNTSRYANKTMVIKTVVLLSIYILPFIVILVAAPSFWVSMLLWLVMGVGISGIGMSVMHDANHGAISQNPVINKWMGYTINLAGAGVMNWKLQHNILHHTYTNVADLDEDIRDRGVVKLSPHGKPGLFNRFQWLYAFFFYGILTLYWVLLKDFIQYGQFIESGVNRQSKAENRRMLIGLIVMKVVYLGFFLAVPVFIFDLDFTHILAGFLLMHFAAGLVLTIIFQLAHSVEGTEHPLPNEAGVIEKDWAIHQLETTVNFSPRNKWLSWYIGGLNFQIEHHLFPKICHVHYPQIAPIVKETAREFGLHYLENESFLDALHSHIRSLKRFGMPSLNDAIV</sequence>
<gene>
    <name evidence="3" type="ORF">HWI92_21275</name>
</gene>
<organism evidence="3 4">
    <name type="scientific">Dyadobacter sandarakinus</name>
    <dbReference type="NCBI Taxonomy" id="2747268"/>
    <lineage>
        <taxon>Bacteria</taxon>
        <taxon>Pseudomonadati</taxon>
        <taxon>Bacteroidota</taxon>
        <taxon>Cytophagia</taxon>
        <taxon>Cytophagales</taxon>
        <taxon>Spirosomataceae</taxon>
        <taxon>Dyadobacter</taxon>
    </lineage>
</organism>
<dbReference type="RefSeq" id="WP_204659036.1">
    <property type="nucleotide sequence ID" value="NZ_CP056775.1"/>
</dbReference>
<dbReference type="PANTHER" id="PTHR19353">
    <property type="entry name" value="FATTY ACID DESATURASE 2"/>
    <property type="match status" value="1"/>
</dbReference>
<dbReference type="InterPro" id="IPR012171">
    <property type="entry name" value="Fatty_acid_desaturase"/>
</dbReference>
<dbReference type="PIRSF" id="PIRSF015921">
    <property type="entry name" value="FA_sphinglp_des"/>
    <property type="match status" value="1"/>
</dbReference>
<feature type="transmembrane region" description="Helical" evidence="1">
    <location>
        <begin position="235"/>
        <end position="258"/>
    </location>
</feature>
<accession>A0ABX7IAY0</accession>
<evidence type="ECO:0000259" key="2">
    <source>
        <dbReference type="Pfam" id="PF00487"/>
    </source>
</evidence>
<feature type="transmembrane region" description="Helical" evidence="1">
    <location>
        <begin position="71"/>
        <end position="89"/>
    </location>
</feature>
<keyword evidence="4" id="KW-1185">Reference proteome</keyword>
<dbReference type="Proteomes" id="UP000612680">
    <property type="component" value="Chromosome"/>
</dbReference>
<reference evidence="3 4" key="1">
    <citation type="submission" date="2020-06" db="EMBL/GenBank/DDBJ databases">
        <title>Dyadobacter sandarakinus sp. nov., isolated from the soil of the Arctic Yellow River Station.</title>
        <authorList>
            <person name="Zhang Y."/>
            <person name="Peng F."/>
        </authorList>
    </citation>
    <scope>NUCLEOTIDE SEQUENCE [LARGE SCALE GENOMIC DNA]</scope>
    <source>
        <strain evidence="3 4">Q3-56</strain>
    </source>
</reference>
<feature type="transmembrane region" description="Helical" evidence="1">
    <location>
        <begin position="164"/>
        <end position="185"/>
    </location>
</feature>
<dbReference type="EMBL" id="CP056775">
    <property type="protein sequence ID" value="QRR03264.1"/>
    <property type="molecule type" value="Genomic_DNA"/>
</dbReference>
<protein>
    <submittedName>
        <fullName evidence="3">Acyl-CoA desaturase</fullName>
    </submittedName>
</protein>
<dbReference type="InterPro" id="IPR005804">
    <property type="entry name" value="FA_desaturase_dom"/>
</dbReference>
<dbReference type="PANTHER" id="PTHR19353:SF19">
    <property type="entry name" value="DELTA(5) FATTY ACID DESATURASE C-RELATED"/>
    <property type="match status" value="1"/>
</dbReference>
<keyword evidence="1" id="KW-0812">Transmembrane</keyword>
<feature type="transmembrane region" description="Helical" evidence="1">
    <location>
        <begin position="42"/>
        <end position="64"/>
    </location>
</feature>
<proteinExistence type="predicted"/>
<dbReference type="Pfam" id="PF00487">
    <property type="entry name" value="FA_desaturase"/>
    <property type="match status" value="1"/>
</dbReference>